<evidence type="ECO:0000313" key="2">
    <source>
        <dbReference type="Proteomes" id="UP001153332"/>
    </source>
</evidence>
<dbReference type="EMBL" id="JAPUUL010000518">
    <property type="protein sequence ID" value="KAJ8130357.1"/>
    <property type="molecule type" value="Genomic_DNA"/>
</dbReference>
<organism evidence="1 2">
    <name type="scientific">Lasiodiplodia mahajangana</name>
    <dbReference type="NCBI Taxonomy" id="1108764"/>
    <lineage>
        <taxon>Eukaryota</taxon>
        <taxon>Fungi</taxon>
        <taxon>Dikarya</taxon>
        <taxon>Ascomycota</taxon>
        <taxon>Pezizomycotina</taxon>
        <taxon>Dothideomycetes</taxon>
        <taxon>Dothideomycetes incertae sedis</taxon>
        <taxon>Botryosphaeriales</taxon>
        <taxon>Botryosphaeriaceae</taxon>
        <taxon>Lasiodiplodia</taxon>
    </lineage>
</organism>
<protein>
    <submittedName>
        <fullName evidence="1">Uncharacterized protein</fullName>
    </submittedName>
</protein>
<name>A0ACC2JS89_9PEZI</name>
<reference evidence="1" key="1">
    <citation type="submission" date="2022-12" db="EMBL/GenBank/DDBJ databases">
        <title>Genome Sequence of Lasiodiplodia mahajangana.</title>
        <authorList>
            <person name="Buettner E."/>
        </authorList>
    </citation>
    <scope>NUCLEOTIDE SEQUENCE</scope>
    <source>
        <strain evidence="1">VT137</strain>
    </source>
</reference>
<keyword evidence="2" id="KW-1185">Reference proteome</keyword>
<dbReference type="Proteomes" id="UP001153332">
    <property type="component" value="Unassembled WGS sequence"/>
</dbReference>
<accession>A0ACC2JS89</accession>
<sequence length="277" mass="31936">MSYPSEKASSEEFRDERLSAEIGLLRKTDVESYSTTKDWKKKPWVLPLLFHTAILATYTLLFLFAFWSLRSDSKCRLPDIIDSSATSAIEYGTRVFDEIDDLDNYFGKPTPELDARWKELLKYQWIQIPESDMKKLGRVEEGIKLPDGGYYATLAVYHDLHCLRRIHHAFHRDHYFPNMTAEERFLDSRHAAHCLDSLRQSVQCAGDVSLLTMRWGVHTREPLANFTSRHECVNWNHIQDWAHDHVYDVMAPGVLVHPVLGPSYPDGEPGLGVGRDS</sequence>
<comment type="caution">
    <text evidence="1">The sequence shown here is derived from an EMBL/GenBank/DDBJ whole genome shotgun (WGS) entry which is preliminary data.</text>
</comment>
<gene>
    <name evidence="1" type="ORF">O1611_g3271</name>
</gene>
<evidence type="ECO:0000313" key="1">
    <source>
        <dbReference type="EMBL" id="KAJ8130357.1"/>
    </source>
</evidence>
<proteinExistence type="predicted"/>